<reference evidence="3" key="1">
    <citation type="submission" date="2015-08" db="EMBL/GenBank/DDBJ databases">
        <title>Complete DNA Sequence of Pseudomonas syringae pv. actinidiae, the Causal Agent of Kiwifruit Canker Disease.</title>
        <authorList>
            <person name="Rikkerink E.H.A."/>
            <person name="Fineran P.C."/>
        </authorList>
    </citation>
    <scope>NUCLEOTIDE SEQUENCE</scope>
    <source>
        <strain evidence="3">DSM 13666</strain>
    </source>
</reference>
<gene>
    <name evidence="3" type="ORF">AMD02_16940</name>
</gene>
<proteinExistence type="predicted"/>
<dbReference type="Pfam" id="PF21279">
    <property type="entry name" value="YhfX-like_C"/>
    <property type="match status" value="1"/>
</dbReference>
<dbReference type="RefSeq" id="WP_053432259.1">
    <property type="nucleotide sequence ID" value="NZ_CP040441.1"/>
</dbReference>
<dbReference type="GeneID" id="87596161"/>
<dbReference type="InterPro" id="IPR001608">
    <property type="entry name" value="Ala_racemase_N"/>
</dbReference>
<dbReference type="AlphaFoldDB" id="A0A0M0KDQ1"/>
<feature type="domain" description="Alanine racemase N-terminal" evidence="1">
    <location>
        <begin position="33"/>
        <end position="265"/>
    </location>
</feature>
<dbReference type="Pfam" id="PF01168">
    <property type="entry name" value="Ala_racemase_N"/>
    <property type="match status" value="1"/>
</dbReference>
<dbReference type="EMBL" id="LILD01000004">
    <property type="protein sequence ID" value="KOO36722.1"/>
    <property type="molecule type" value="Genomic_DNA"/>
</dbReference>
<dbReference type="PATRIC" id="fig|136160.3.peg.4338"/>
<accession>A0A0M0KDQ1</accession>
<dbReference type="SUPFAM" id="SSF51419">
    <property type="entry name" value="PLP-binding barrel"/>
    <property type="match status" value="1"/>
</dbReference>
<comment type="caution">
    <text evidence="3">The sequence shown here is derived from an EMBL/GenBank/DDBJ whole genome shotgun (WGS) entry which is preliminary data.</text>
</comment>
<sequence length="386" mass="42923">MFLPMTLKRNEGLIRAAVKLHQEGNIPANTYVVDLDSFESNVKVIQQTAKRYDVSLYYMTKQLGRSGFIGQIIEQQGIEKAVAVDIDEAIQLKERSCQIGNIGHIVQPSRSQWKFVLTKLNPEVVTIFSYERAKQLSEAAVNVGKVQDVILRIVYSHDAVFPGQYGGFLIEELEGQLQKLQRLKGISVVGITSFPIFELNPDNNDYQFTPNMTSLLQGKKLLEASGIQVKQVNAPSATSCRTIPMLSEIGVTHGEPGHALTGTTPLHAYQEDLPEVPCMVYVSEISHMDDTHAYTIAGGFYSRSGMEGALFGAHADAVVAQRAKVDLVSPTNIDYYGALDRCKEMNVGDSVIYAFRTQIFVTRAHVAFVRNIKQKPEVVYFQKRGM</sequence>
<dbReference type="InterPro" id="IPR029066">
    <property type="entry name" value="PLP-binding_barrel"/>
</dbReference>
<dbReference type="CDD" id="cd06811">
    <property type="entry name" value="PLPDE_III_yhfX_like"/>
    <property type="match status" value="1"/>
</dbReference>
<protein>
    <submittedName>
        <fullName evidence="3">Amino acid racemase</fullName>
    </submittedName>
</protein>
<dbReference type="InterPro" id="IPR048449">
    <property type="entry name" value="YhfX-like_C"/>
</dbReference>
<evidence type="ECO:0000259" key="2">
    <source>
        <dbReference type="Pfam" id="PF21279"/>
    </source>
</evidence>
<dbReference type="Gene3D" id="2.40.37.30">
    <property type="match status" value="2"/>
</dbReference>
<evidence type="ECO:0000259" key="1">
    <source>
        <dbReference type="Pfam" id="PF01168"/>
    </source>
</evidence>
<organism evidence="3">
    <name type="scientific">Halalkalibacterium halodurans</name>
    <name type="common">Bacillus halodurans</name>
    <dbReference type="NCBI Taxonomy" id="86665"/>
    <lineage>
        <taxon>Bacteria</taxon>
        <taxon>Bacillati</taxon>
        <taxon>Bacillota</taxon>
        <taxon>Bacilli</taxon>
        <taxon>Bacillales</taxon>
        <taxon>Bacillaceae</taxon>
        <taxon>Halalkalibacterium (ex Joshi et al. 2022)</taxon>
    </lineage>
</organism>
<evidence type="ECO:0000313" key="3">
    <source>
        <dbReference type="EMBL" id="KOO36722.1"/>
    </source>
</evidence>
<feature type="domain" description="YhfX-like C-terminal" evidence="2">
    <location>
        <begin position="280"/>
        <end position="376"/>
    </location>
</feature>
<name>A0A0M0KDQ1_ALKHA</name>